<comment type="caution">
    <text evidence="18">The sequence shown here is derived from an EMBL/GenBank/DDBJ whole genome shotgun (WGS) entry which is preliminary data.</text>
</comment>
<evidence type="ECO:0000313" key="18">
    <source>
        <dbReference type="EMBL" id="TMI80200.1"/>
    </source>
</evidence>
<dbReference type="AlphaFoldDB" id="A0A537J9M5"/>
<dbReference type="PROSITE" id="PS52004">
    <property type="entry name" value="KS3_2"/>
    <property type="match status" value="1"/>
</dbReference>
<evidence type="ECO:0000256" key="3">
    <source>
        <dbReference type="ARBA" id="ARBA00012356"/>
    </source>
</evidence>
<gene>
    <name evidence="18" type="primary">fabF</name>
    <name evidence="18" type="ORF">E6H04_09065</name>
</gene>
<accession>A0A537J9M5</accession>
<evidence type="ECO:0000256" key="5">
    <source>
        <dbReference type="ARBA" id="ARBA00022516"/>
    </source>
</evidence>
<dbReference type="PANTHER" id="PTHR11712:SF336">
    <property type="entry name" value="3-OXOACYL-[ACYL-CARRIER-PROTEIN] SYNTHASE, MITOCHONDRIAL"/>
    <property type="match status" value="1"/>
</dbReference>
<evidence type="ECO:0000256" key="4">
    <source>
        <dbReference type="ARBA" id="ARBA00014657"/>
    </source>
</evidence>
<evidence type="ECO:0000256" key="14">
    <source>
        <dbReference type="PIRNR" id="PIRNR000447"/>
    </source>
</evidence>
<comment type="similarity">
    <text evidence="2 14 16">Belongs to the thiolase-like superfamily. Beta-ketoacyl-ACP synthases family.</text>
</comment>
<dbReference type="Pfam" id="PF02801">
    <property type="entry name" value="Ketoacyl-synt_C"/>
    <property type="match status" value="1"/>
</dbReference>
<evidence type="ECO:0000259" key="17">
    <source>
        <dbReference type="PROSITE" id="PS52004"/>
    </source>
</evidence>
<dbReference type="InterPro" id="IPR016039">
    <property type="entry name" value="Thiolase-like"/>
</dbReference>
<dbReference type="InterPro" id="IPR014030">
    <property type="entry name" value="Ketoacyl_synth_N"/>
</dbReference>
<dbReference type="EMBL" id="VBAO01000235">
    <property type="protein sequence ID" value="TMI80200.1"/>
    <property type="molecule type" value="Genomic_DNA"/>
</dbReference>
<evidence type="ECO:0000256" key="9">
    <source>
        <dbReference type="ARBA" id="ARBA00023160"/>
    </source>
</evidence>
<evidence type="ECO:0000313" key="19">
    <source>
        <dbReference type="Proteomes" id="UP000320048"/>
    </source>
</evidence>
<keyword evidence="6 14" id="KW-0808">Transferase</keyword>
<evidence type="ECO:0000256" key="7">
    <source>
        <dbReference type="ARBA" id="ARBA00022832"/>
    </source>
</evidence>
<dbReference type="GO" id="GO:0004315">
    <property type="term" value="F:3-oxoacyl-[acyl-carrier-protein] synthase activity"/>
    <property type="evidence" value="ECO:0007669"/>
    <property type="project" value="UniProtKB-UniRule"/>
</dbReference>
<dbReference type="FunFam" id="3.40.47.10:FF:000018">
    <property type="entry name" value="3-oxoacyl-[acyl-carrier-protein] synthase 2"/>
    <property type="match status" value="1"/>
</dbReference>
<dbReference type="PANTHER" id="PTHR11712">
    <property type="entry name" value="POLYKETIDE SYNTHASE-RELATED"/>
    <property type="match status" value="1"/>
</dbReference>
<protein>
    <recommendedName>
        <fullName evidence="4 14">3-oxoacyl-[acyl-carrier-protein] synthase 2</fullName>
        <ecNumber evidence="3 14">2.3.1.179</ecNumber>
    </recommendedName>
</protein>
<dbReference type="InterPro" id="IPR020841">
    <property type="entry name" value="PKS_Beta-ketoAc_synthase_dom"/>
</dbReference>
<dbReference type="UniPathway" id="UPA00094"/>
<feature type="domain" description="Ketosynthase family 3 (KS3)" evidence="17">
    <location>
        <begin position="2"/>
        <end position="410"/>
    </location>
</feature>
<dbReference type="InterPro" id="IPR000794">
    <property type="entry name" value="Beta-ketoacyl_synthase"/>
</dbReference>
<dbReference type="NCBIfam" id="NF005589">
    <property type="entry name" value="PRK07314.1"/>
    <property type="match status" value="1"/>
</dbReference>
<keyword evidence="8" id="KW-0443">Lipid metabolism</keyword>
<dbReference type="InterPro" id="IPR017568">
    <property type="entry name" value="3-oxoacyl-ACP_synth-2"/>
</dbReference>
<comment type="pathway">
    <text evidence="1 14">Lipid metabolism; fatty acid biosynthesis.</text>
</comment>
<dbReference type="PIRSF" id="PIRSF000447">
    <property type="entry name" value="KAS_II"/>
    <property type="match status" value="1"/>
</dbReference>
<dbReference type="GO" id="GO:0005829">
    <property type="term" value="C:cytosol"/>
    <property type="evidence" value="ECO:0007669"/>
    <property type="project" value="TreeGrafter"/>
</dbReference>
<evidence type="ECO:0000256" key="12">
    <source>
        <dbReference type="ARBA" id="ARBA00047318"/>
    </source>
</evidence>
<comment type="catalytic activity">
    <reaction evidence="13 14">
        <text>a fatty acyl-[ACP] + malonyl-[ACP] + H(+) = a 3-oxoacyl-[ACP] + holo-[ACP] + CO2</text>
        <dbReference type="Rhea" id="RHEA:22836"/>
        <dbReference type="Rhea" id="RHEA-COMP:9623"/>
        <dbReference type="Rhea" id="RHEA-COMP:9685"/>
        <dbReference type="Rhea" id="RHEA-COMP:9916"/>
        <dbReference type="Rhea" id="RHEA-COMP:14125"/>
        <dbReference type="ChEBI" id="CHEBI:15378"/>
        <dbReference type="ChEBI" id="CHEBI:16526"/>
        <dbReference type="ChEBI" id="CHEBI:64479"/>
        <dbReference type="ChEBI" id="CHEBI:78449"/>
        <dbReference type="ChEBI" id="CHEBI:78776"/>
        <dbReference type="ChEBI" id="CHEBI:138651"/>
    </reaction>
</comment>
<dbReference type="CDD" id="cd00834">
    <property type="entry name" value="KAS_I_II"/>
    <property type="match status" value="1"/>
</dbReference>
<dbReference type="GO" id="GO:0030497">
    <property type="term" value="P:fatty acid elongation"/>
    <property type="evidence" value="ECO:0007669"/>
    <property type="project" value="UniProtKB-ARBA"/>
</dbReference>
<evidence type="ECO:0000256" key="13">
    <source>
        <dbReference type="ARBA" id="ARBA00047659"/>
    </source>
</evidence>
<dbReference type="InterPro" id="IPR014031">
    <property type="entry name" value="Ketoacyl_synth_C"/>
</dbReference>
<comment type="catalytic activity">
    <reaction evidence="12 14">
        <text>(9Z)-hexadecenoyl-[ACP] + malonyl-[ACP] + H(+) = 3-oxo-(11Z)-octadecenoyl-[ACP] + holo-[ACP] + CO2</text>
        <dbReference type="Rhea" id="RHEA:55040"/>
        <dbReference type="Rhea" id="RHEA-COMP:9623"/>
        <dbReference type="Rhea" id="RHEA-COMP:9685"/>
        <dbReference type="Rhea" id="RHEA-COMP:10800"/>
        <dbReference type="Rhea" id="RHEA-COMP:14074"/>
        <dbReference type="ChEBI" id="CHEBI:15378"/>
        <dbReference type="ChEBI" id="CHEBI:16526"/>
        <dbReference type="ChEBI" id="CHEBI:64479"/>
        <dbReference type="ChEBI" id="CHEBI:78449"/>
        <dbReference type="ChEBI" id="CHEBI:83989"/>
        <dbReference type="ChEBI" id="CHEBI:138538"/>
        <dbReference type="EC" id="2.3.1.179"/>
    </reaction>
</comment>
<keyword evidence="10 14" id="KW-0012">Acyltransferase</keyword>
<comment type="function">
    <text evidence="11 14">Involved in the type II fatty acid elongation cycle. Catalyzes the elongation of a wide range of acyl-ACP by the addition of two carbons from malonyl-ACP to an acyl acceptor. Can efficiently catalyze the conversion of palmitoleoyl-ACP (cis-hexadec-9-enoyl-ACP) to cis-vaccenoyl-ACP (cis-octadec-11-enoyl-ACP), an essential step in the thermal regulation of fatty acid composition.</text>
</comment>
<dbReference type="Gene3D" id="3.40.47.10">
    <property type="match status" value="1"/>
</dbReference>
<evidence type="ECO:0000256" key="1">
    <source>
        <dbReference type="ARBA" id="ARBA00005194"/>
    </source>
</evidence>
<dbReference type="SUPFAM" id="SSF53901">
    <property type="entry name" value="Thiolase-like"/>
    <property type="match status" value="2"/>
</dbReference>
<dbReference type="Proteomes" id="UP000320048">
    <property type="component" value="Unassembled WGS sequence"/>
</dbReference>
<evidence type="ECO:0000256" key="16">
    <source>
        <dbReference type="RuleBase" id="RU003694"/>
    </source>
</evidence>
<feature type="active site" description="For beta-ketoacyl synthase activity" evidence="15">
    <location>
        <position position="163"/>
    </location>
</feature>
<evidence type="ECO:0000256" key="15">
    <source>
        <dbReference type="PIRSR" id="PIRSR000447-1"/>
    </source>
</evidence>
<keyword evidence="5 14" id="KW-0444">Lipid biosynthesis</keyword>
<evidence type="ECO:0000256" key="6">
    <source>
        <dbReference type="ARBA" id="ARBA00022679"/>
    </source>
</evidence>
<sequence length="413" mass="43740">MRRRVVVTGLGALTPIGHGSRGLYEGLRRERSAIDRLTRFDPGPFNCKIAAEVRDFDPAAYLEPKRLRRLDRYSQFGVACARMAIADANLALAEENRDAIGCFVGSALGGAAFAEEQHGVFMTQGIHRVRPTLALSVFAGAASCNIAIEFDLRGPSSANSDSCSSGAIAIGEAFRTVRDGYADLMLAGGVEVPLTPLIFGAFAVIRAMSTRNDEPARACRPFDRGRDGFVMAEGAALLVLEELEHARRRGAPIYGEVLGYGTSNDAHHMTAPLPSGTQAARAMRSALEEAGLPPEAVDYVSAHASGTPLNDATETLAIKQVLGDHAYRVPISGTKAMHGHALGATGAIEAASCMLTLRHAYLPPTLNLEDPDPACDLDYIPGRGREVAVRHILSNSFGFGGINASLVFGEGPG</sequence>
<dbReference type="FunFam" id="3.40.47.10:FF:000029">
    <property type="entry name" value="3-oxoacyl-[acyl-carrier-protein] synthase 1"/>
    <property type="match status" value="1"/>
</dbReference>
<proteinExistence type="inferred from homology"/>
<organism evidence="18 19">
    <name type="scientific">Candidatus Segetimicrobium genomatis</name>
    <dbReference type="NCBI Taxonomy" id="2569760"/>
    <lineage>
        <taxon>Bacteria</taxon>
        <taxon>Bacillati</taxon>
        <taxon>Candidatus Sysuimicrobiota</taxon>
        <taxon>Candidatus Sysuimicrobiia</taxon>
        <taxon>Candidatus Sysuimicrobiales</taxon>
        <taxon>Candidatus Segetimicrobiaceae</taxon>
        <taxon>Candidatus Segetimicrobium</taxon>
    </lineage>
</organism>
<dbReference type="EC" id="2.3.1.179" evidence="3 14"/>
<dbReference type="Pfam" id="PF00109">
    <property type="entry name" value="ketoacyl-synt"/>
    <property type="match status" value="1"/>
</dbReference>
<evidence type="ECO:0000256" key="8">
    <source>
        <dbReference type="ARBA" id="ARBA00023098"/>
    </source>
</evidence>
<evidence type="ECO:0000256" key="2">
    <source>
        <dbReference type="ARBA" id="ARBA00008467"/>
    </source>
</evidence>
<name>A0A537J9M5_9BACT</name>
<dbReference type="NCBIfam" id="TIGR03150">
    <property type="entry name" value="fabF"/>
    <property type="match status" value="1"/>
</dbReference>
<keyword evidence="9 14" id="KW-0275">Fatty acid biosynthesis</keyword>
<dbReference type="SMART" id="SM00825">
    <property type="entry name" value="PKS_KS"/>
    <property type="match status" value="1"/>
</dbReference>
<evidence type="ECO:0000256" key="11">
    <source>
        <dbReference type="ARBA" id="ARBA00024006"/>
    </source>
</evidence>
<evidence type="ECO:0000256" key="10">
    <source>
        <dbReference type="ARBA" id="ARBA00023315"/>
    </source>
</evidence>
<keyword evidence="7" id="KW-0276">Fatty acid metabolism</keyword>
<reference evidence="18 19" key="1">
    <citation type="journal article" date="2019" name="Nat. Microbiol.">
        <title>Mediterranean grassland soil C-N compound turnover is dependent on rainfall and depth, and is mediated by genomically divergent microorganisms.</title>
        <authorList>
            <person name="Diamond S."/>
            <person name="Andeer P.F."/>
            <person name="Li Z."/>
            <person name="Crits-Christoph A."/>
            <person name="Burstein D."/>
            <person name="Anantharaman K."/>
            <person name="Lane K.R."/>
            <person name="Thomas B.C."/>
            <person name="Pan C."/>
            <person name="Northen T.R."/>
            <person name="Banfield J.F."/>
        </authorList>
    </citation>
    <scope>NUCLEOTIDE SEQUENCE [LARGE SCALE GENOMIC DNA]</scope>
    <source>
        <strain evidence="18">NP_7</strain>
    </source>
</reference>